<dbReference type="Proteomes" id="UP001203297">
    <property type="component" value="Unassembled WGS sequence"/>
</dbReference>
<protein>
    <submittedName>
        <fullName evidence="1">Uncharacterized protein</fullName>
    </submittedName>
</protein>
<comment type="caution">
    <text evidence="1">The sequence shown here is derived from an EMBL/GenBank/DDBJ whole genome shotgun (WGS) entry which is preliminary data.</text>
</comment>
<gene>
    <name evidence="1" type="ORF">B0F90DRAFT_1157037</name>
</gene>
<sequence length="161" mass="18388">MKSSQLISGRGRVKPASEVVIRGRLTTQWDMVPGRQAFTPHKPYHLDWTFTAWLNGDNLQRASTGTLTGHQPSMSRAIHHCIGSSLVTNASSNGDTQLIYIHHIPLQARTTTIRPSDICQINCRYNPTFARHRIVPRLACIWWWCRWWKVEPKPPTTHAKA</sequence>
<dbReference type="AlphaFoldDB" id="A0AAD4QQG2"/>
<evidence type="ECO:0000313" key="2">
    <source>
        <dbReference type="Proteomes" id="UP001203297"/>
    </source>
</evidence>
<proteinExistence type="predicted"/>
<organism evidence="1 2">
    <name type="scientific">Multifurca ochricompacta</name>
    <dbReference type="NCBI Taxonomy" id="376703"/>
    <lineage>
        <taxon>Eukaryota</taxon>
        <taxon>Fungi</taxon>
        <taxon>Dikarya</taxon>
        <taxon>Basidiomycota</taxon>
        <taxon>Agaricomycotina</taxon>
        <taxon>Agaricomycetes</taxon>
        <taxon>Russulales</taxon>
        <taxon>Russulaceae</taxon>
        <taxon>Multifurca</taxon>
    </lineage>
</organism>
<accession>A0AAD4QQG2</accession>
<name>A0AAD4QQG2_9AGAM</name>
<keyword evidence="2" id="KW-1185">Reference proteome</keyword>
<reference evidence="1" key="1">
    <citation type="journal article" date="2022" name="New Phytol.">
        <title>Evolutionary transition to the ectomycorrhizal habit in the genomes of a hyperdiverse lineage of mushroom-forming fungi.</title>
        <authorList>
            <person name="Looney B."/>
            <person name="Miyauchi S."/>
            <person name="Morin E."/>
            <person name="Drula E."/>
            <person name="Courty P.E."/>
            <person name="Kohler A."/>
            <person name="Kuo A."/>
            <person name="LaButti K."/>
            <person name="Pangilinan J."/>
            <person name="Lipzen A."/>
            <person name="Riley R."/>
            <person name="Andreopoulos W."/>
            <person name="He G."/>
            <person name="Johnson J."/>
            <person name="Nolan M."/>
            <person name="Tritt A."/>
            <person name="Barry K.W."/>
            <person name="Grigoriev I.V."/>
            <person name="Nagy L.G."/>
            <person name="Hibbett D."/>
            <person name="Henrissat B."/>
            <person name="Matheny P.B."/>
            <person name="Labbe J."/>
            <person name="Martin F.M."/>
        </authorList>
    </citation>
    <scope>NUCLEOTIDE SEQUENCE</scope>
    <source>
        <strain evidence="1">BPL690</strain>
    </source>
</reference>
<evidence type="ECO:0000313" key="1">
    <source>
        <dbReference type="EMBL" id="KAI0305116.1"/>
    </source>
</evidence>
<dbReference type="EMBL" id="WTXG01000006">
    <property type="protein sequence ID" value="KAI0305116.1"/>
    <property type="molecule type" value="Genomic_DNA"/>
</dbReference>